<reference evidence="1 2" key="1">
    <citation type="journal article" date="2016" name="Nat. Commun.">
        <title>Thousands of microbial genomes shed light on interconnected biogeochemical processes in an aquifer system.</title>
        <authorList>
            <person name="Anantharaman K."/>
            <person name="Brown C.T."/>
            <person name="Hug L.A."/>
            <person name="Sharon I."/>
            <person name="Castelle C.J."/>
            <person name="Probst A.J."/>
            <person name="Thomas B.C."/>
            <person name="Singh A."/>
            <person name="Wilkins M.J."/>
            <person name="Karaoz U."/>
            <person name="Brodie E.L."/>
            <person name="Williams K.H."/>
            <person name="Hubbard S.S."/>
            <person name="Banfield J.F."/>
        </authorList>
    </citation>
    <scope>NUCLEOTIDE SEQUENCE [LARGE SCALE GENOMIC DNA]</scope>
</reference>
<accession>A0A1G2CHZ8</accession>
<dbReference type="STRING" id="1798652.A3A43_03060"/>
<sequence length="90" mass="10310">MTGDRWRGFDKRFQLLAIGSEFERARVAEERGLQEDVRMMLDRALELIDLSLGDPKWRDDAPMLLGLRDEVVGFRNGERTGSVAVLFQAL</sequence>
<organism evidence="1 2">
    <name type="scientific">Candidatus Liptonbacteria bacterium RIFCSPLOWO2_01_FULL_56_20</name>
    <dbReference type="NCBI Taxonomy" id="1798652"/>
    <lineage>
        <taxon>Bacteria</taxon>
        <taxon>Candidatus Liptoniibacteriota</taxon>
    </lineage>
</organism>
<gene>
    <name evidence="1" type="ORF">A3A43_03060</name>
</gene>
<name>A0A1G2CHZ8_9BACT</name>
<dbReference type="EMBL" id="MHLC01000022">
    <property type="protein sequence ID" value="OGZ01023.1"/>
    <property type="molecule type" value="Genomic_DNA"/>
</dbReference>
<evidence type="ECO:0000313" key="1">
    <source>
        <dbReference type="EMBL" id="OGZ01023.1"/>
    </source>
</evidence>
<evidence type="ECO:0000313" key="2">
    <source>
        <dbReference type="Proteomes" id="UP000178495"/>
    </source>
</evidence>
<proteinExistence type="predicted"/>
<dbReference type="AlphaFoldDB" id="A0A1G2CHZ8"/>
<protein>
    <submittedName>
        <fullName evidence="1">Uncharacterized protein</fullName>
    </submittedName>
</protein>
<dbReference type="Proteomes" id="UP000178495">
    <property type="component" value="Unassembled WGS sequence"/>
</dbReference>
<comment type="caution">
    <text evidence="1">The sequence shown here is derived from an EMBL/GenBank/DDBJ whole genome shotgun (WGS) entry which is preliminary data.</text>
</comment>